<name>A0A9N9CDU8_9GLOM</name>
<feature type="compositionally biased region" description="Basic and acidic residues" evidence="1">
    <location>
        <begin position="171"/>
        <end position="186"/>
    </location>
</feature>
<reference evidence="3" key="1">
    <citation type="submission" date="2021-06" db="EMBL/GenBank/DDBJ databases">
        <authorList>
            <person name="Kallberg Y."/>
            <person name="Tangrot J."/>
            <person name="Rosling A."/>
        </authorList>
    </citation>
    <scope>NUCLEOTIDE SEQUENCE</scope>
    <source>
        <strain evidence="3">MT106</strain>
    </source>
</reference>
<dbReference type="Pfam" id="PF01814">
    <property type="entry name" value="Hemerythrin"/>
    <property type="match status" value="1"/>
</dbReference>
<dbReference type="Gene3D" id="1.20.120.520">
    <property type="entry name" value="nmb1532 protein domain like"/>
    <property type="match status" value="1"/>
</dbReference>
<dbReference type="InterPro" id="IPR012312">
    <property type="entry name" value="Hemerythrin-like"/>
</dbReference>
<feature type="domain" description="Hemerythrin-like" evidence="2">
    <location>
        <begin position="7"/>
        <end position="122"/>
    </location>
</feature>
<evidence type="ECO:0000313" key="3">
    <source>
        <dbReference type="EMBL" id="CAG8596303.1"/>
    </source>
</evidence>
<protein>
    <submittedName>
        <fullName evidence="3">10615_t:CDS:1</fullName>
    </submittedName>
</protein>
<keyword evidence="4" id="KW-1185">Reference proteome</keyword>
<evidence type="ECO:0000256" key="1">
    <source>
        <dbReference type="SAM" id="MobiDB-lite"/>
    </source>
</evidence>
<evidence type="ECO:0000313" key="4">
    <source>
        <dbReference type="Proteomes" id="UP000789831"/>
    </source>
</evidence>
<dbReference type="AlphaFoldDB" id="A0A9N9CDU8"/>
<accession>A0A9N9CDU8</accession>
<feature type="region of interest" description="Disordered" evidence="1">
    <location>
        <begin position="167"/>
        <end position="186"/>
    </location>
</feature>
<organism evidence="3 4">
    <name type="scientific">Ambispora gerdemannii</name>
    <dbReference type="NCBI Taxonomy" id="144530"/>
    <lineage>
        <taxon>Eukaryota</taxon>
        <taxon>Fungi</taxon>
        <taxon>Fungi incertae sedis</taxon>
        <taxon>Mucoromycota</taxon>
        <taxon>Glomeromycotina</taxon>
        <taxon>Glomeromycetes</taxon>
        <taxon>Archaeosporales</taxon>
        <taxon>Ambisporaceae</taxon>
        <taxon>Ambispora</taxon>
    </lineage>
</organism>
<comment type="caution">
    <text evidence="3">The sequence shown here is derived from an EMBL/GenBank/DDBJ whole genome shotgun (WGS) entry which is preliminary data.</text>
</comment>
<dbReference type="PANTHER" id="PTHR35585:SF1">
    <property type="entry name" value="HHE DOMAIN PROTEIN (AFU_ORTHOLOGUE AFUA_4G00730)"/>
    <property type="match status" value="1"/>
</dbReference>
<dbReference type="PANTHER" id="PTHR35585">
    <property type="entry name" value="HHE DOMAIN PROTEIN (AFU_ORTHOLOGUE AFUA_4G00730)"/>
    <property type="match status" value="1"/>
</dbReference>
<evidence type="ECO:0000259" key="2">
    <source>
        <dbReference type="Pfam" id="PF01814"/>
    </source>
</evidence>
<dbReference type="Proteomes" id="UP000789831">
    <property type="component" value="Unassembled WGS sequence"/>
</dbReference>
<sequence length="186" mass="21445">MSKDVFTQVKEDHSIIKQLYEQFKNEKDEHERQKIANTIVREVSIHSATEEIVLYPAFEQFMENGKSFADHARKEHLGIKNIMYELDGMKTSDAGYVPKLDSAMEEFIKHSKEEEEENIPKLQNRISQEQIQELGQNWHNTRPMVPTHPHPAAPDKPPTEAIVGAATAPADKLRDTTREFVDVHRT</sequence>
<gene>
    <name evidence="3" type="ORF">AGERDE_LOCUS8866</name>
</gene>
<dbReference type="EMBL" id="CAJVPL010002018">
    <property type="protein sequence ID" value="CAG8596303.1"/>
    <property type="molecule type" value="Genomic_DNA"/>
</dbReference>
<proteinExistence type="predicted"/>
<dbReference type="OrthoDB" id="9983919at2759"/>